<keyword evidence="5" id="KW-0378">Hydrolase</keyword>
<accession>A0A167NZV0</accession>
<protein>
    <recommendedName>
        <fullName evidence="13">PLD phosphodiesterase domain-containing protein</fullName>
    </recommendedName>
</protein>
<dbReference type="GO" id="GO:0003690">
    <property type="term" value="F:double-stranded DNA binding"/>
    <property type="evidence" value="ECO:0007669"/>
    <property type="project" value="TreeGrafter"/>
</dbReference>
<dbReference type="RefSeq" id="XP_018294999.1">
    <property type="nucleotide sequence ID" value="XM_018438286.1"/>
</dbReference>
<reference evidence="12" key="1">
    <citation type="submission" date="2015-06" db="EMBL/GenBank/DDBJ databases">
        <title>Expansion of signal transduction pathways in fungi by whole-genome duplication.</title>
        <authorList>
            <consortium name="DOE Joint Genome Institute"/>
            <person name="Corrochano L.M."/>
            <person name="Kuo A."/>
            <person name="Marcet-Houben M."/>
            <person name="Polaino S."/>
            <person name="Salamov A."/>
            <person name="Villalobos J.M."/>
            <person name="Alvarez M.I."/>
            <person name="Avalos J."/>
            <person name="Benito E.P."/>
            <person name="Benoit I."/>
            <person name="Burger G."/>
            <person name="Camino L.P."/>
            <person name="Canovas D."/>
            <person name="Cerda-Olmedo E."/>
            <person name="Cheng J.-F."/>
            <person name="Dominguez A."/>
            <person name="Elias M."/>
            <person name="Eslava A.P."/>
            <person name="Glaser F."/>
            <person name="Grimwood J."/>
            <person name="Gutierrez G."/>
            <person name="Heitman J."/>
            <person name="Henrissat B."/>
            <person name="Iturriaga E.A."/>
            <person name="Lang B.F."/>
            <person name="Lavin J.L."/>
            <person name="Lee S."/>
            <person name="Li W."/>
            <person name="Lindquist E."/>
            <person name="Lopez-Garcia S."/>
            <person name="Luque E.M."/>
            <person name="Marcos A.T."/>
            <person name="Martin J."/>
            <person name="McCluskey K."/>
            <person name="Medina H.R."/>
            <person name="Miralles-Duran A."/>
            <person name="Miyazaki A."/>
            <person name="Munoz-Torres E."/>
            <person name="Oguiza J.A."/>
            <person name="Ohm R."/>
            <person name="Olmedo M."/>
            <person name="Orejas M."/>
            <person name="Ortiz-Castellanos L."/>
            <person name="Pisabarro A.G."/>
            <person name="Rodriguez-Romero J."/>
            <person name="Ruiz-Herrera J."/>
            <person name="Ruiz-Vazquez R."/>
            <person name="Sanz C."/>
            <person name="Schackwitz W."/>
            <person name="Schmutz J."/>
            <person name="Shahriari M."/>
            <person name="Shelest E."/>
            <person name="Silva-Franco F."/>
            <person name="Soanes D."/>
            <person name="Syed K."/>
            <person name="Tagua V.G."/>
            <person name="Talbot N.J."/>
            <person name="Thon M."/>
            <person name="De vries R.P."/>
            <person name="Wiebenga A."/>
            <person name="Yadav J.S."/>
            <person name="Braun E.L."/>
            <person name="Baker S."/>
            <person name="Garre V."/>
            <person name="Horwitz B."/>
            <person name="Torres-Martinez S."/>
            <person name="Idnurm A."/>
            <person name="Herrera-Estrella A."/>
            <person name="Gabaldon T."/>
            <person name="Grigoriev I.V."/>
        </authorList>
    </citation>
    <scope>NUCLEOTIDE SEQUENCE [LARGE SCALE GENOMIC DNA]</scope>
    <source>
        <strain evidence="12">NRRL 1555(-)</strain>
    </source>
</reference>
<dbReference type="CDD" id="cd09123">
    <property type="entry name" value="PLDc_Tdp1_2"/>
    <property type="match status" value="1"/>
</dbReference>
<dbReference type="GO" id="GO:0006281">
    <property type="term" value="P:DNA repair"/>
    <property type="evidence" value="ECO:0007669"/>
    <property type="project" value="UniProtKB-KW"/>
</dbReference>
<dbReference type="GO" id="GO:0017005">
    <property type="term" value="F:3'-tyrosyl-DNA phosphodiesterase activity"/>
    <property type="evidence" value="ECO:0007669"/>
    <property type="project" value="TreeGrafter"/>
</dbReference>
<evidence type="ECO:0000256" key="5">
    <source>
        <dbReference type="ARBA" id="ARBA00022801"/>
    </source>
</evidence>
<organism evidence="11 12">
    <name type="scientific">Phycomyces blakesleeanus (strain ATCC 8743b / DSM 1359 / FGSC 10004 / NBRC 33097 / NRRL 1555)</name>
    <dbReference type="NCBI Taxonomy" id="763407"/>
    <lineage>
        <taxon>Eukaryota</taxon>
        <taxon>Fungi</taxon>
        <taxon>Fungi incertae sedis</taxon>
        <taxon>Mucoromycota</taxon>
        <taxon>Mucoromycotina</taxon>
        <taxon>Mucoromycetes</taxon>
        <taxon>Mucorales</taxon>
        <taxon>Phycomycetaceae</taxon>
        <taxon>Phycomyces</taxon>
    </lineage>
</organism>
<dbReference type="PANTHER" id="PTHR12415">
    <property type="entry name" value="TYROSYL-DNA PHOSPHODIESTERASE 1"/>
    <property type="match status" value="1"/>
</dbReference>
<dbReference type="GO" id="GO:0005634">
    <property type="term" value="C:nucleus"/>
    <property type="evidence" value="ECO:0007669"/>
    <property type="project" value="UniProtKB-SubCell"/>
</dbReference>
<evidence type="ECO:0000256" key="8">
    <source>
        <dbReference type="ARBA" id="ARBA00023242"/>
    </source>
</evidence>
<evidence type="ECO:0000313" key="11">
    <source>
        <dbReference type="EMBL" id="OAD76959.1"/>
    </source>
</evidence>
<dbReference type="AlphaFoldDB" id="A0A167NZV0"/>
<keyword evidence="3" id="KW-0540">Nuclease</keyword>
<dbReference type="PANTHER" id="PTHR12415:SF0">
    <property type="entry name" value="TYROSYL-DNA PHOSPHODIESTERASE 1"/>
    <property type="match status" value="1"/>
</dbReference>
<dbReference type="OrthoDB" id="47785at2759"/>
<comment type="subcellular location">
    <subcellularLocation>
        <location evidence="1">Nucleus</location>
    </subcellularLocation>
</comment>
<dbReference type="GeneID" id="28999192"/>
<feature type="binding site" evidence="10">
    <location>
        <position position="409"/>
    </location>
    <ligand>
        <name>substrate</name>
    </ligand>
</feature>
<name>A0A167NZV0_PHYB8</name>
<dbReference type="InParanoid" id="A0A167NZV0"/>
<dbReference type="Proteomes" id="UP000077315">
    <property type="component" value="Unassembled WGS sequence"/>
</dbReference>
<keyword evidence="8" id="KW-0539">Nucleus</keyword>
<sequence>MNSDNEDNEFDNACALSEKSFLESINEEERERNDMIEAIAASLGKTPDQLTAREMLTLTLNPPRKRAFFDNSAESSRKRSYNTLPIRYWDGVVKLTHVSGFVGTQFIRFQDISTLRKALVTAFVCSMEWIEEQFPSSINMCIVLHGRPAIRSQIGPNRLLIQPPMLDDTYGVFHPKLMLLFRDESLRVVIGSANMERYDYEDIENVVFIQDFPKLSKKLKAVSELPTFAKDLCDFLDRVRVPASVKEAFLDYDFSKAKAHIVASVSGTFEGNNYNKYGHTRLAKIVKDIGASDPDRLPMVEMQTSSLGSLNTSYLHELYASFCGLDQFVDGVRPSNRNKELPPISIVYPSRNTVDSSRLGPSGASTICLNTDTWNKSTFPKQIMCDAISYRDGTLMHSKYIIATLPHGKPERTQKNKVDGWIYCGSHNATVSAWGKTSFNKISKRPRIRMSNWELGVVFPINESTDIVAPYIRPPPKYRAGQNAWTQSM</sequence>
<dbReference type="Pfam" id="PF06087">
    <property type="entry name" value="Tyr-DNA_phospho"/>
    <property type="match status" value="1"/>
</dbReference>
<dbReference type="GO" id="GO:0003697">
    <property type="term" value="F:single-stranded DNA binding"/>
    <property type="evidence" value="ECO:0007669"/>
    <property type="project" value="TreeGrafter"/>
</dbReference>
<dbReference type="VEuPathDB" id="FungiDB:PHYBLDRAFT_180257"/>
<dbReference type="InterPro" id="IPR010347">
    <property type="entry name" value="Tdp1"/>
</dbReference>
<dbReference type="SUPFAM" id="SSF56024">
    <property type="entry name" value="Phospholipase D/nuclease"/>
    <property type="match status" value="2"/>
</dbReference>
<evidence type="ECO:0000256" key="9">
    <source>
        <dbReference type="PIRSR" id="PIRSR610347-1"/>
    </source>
</evidence>
<keyword evidence="6" id="KW-0269">Exonuclease</keyword>
<dbReference type="STRING" id="763407.A0A167NZV0"/>
<evidence type="ECO:0000256" key="3">
    <source>
        <dbReference type="ARBA" id="ARBA00022722"/>
    </source>
</evidence>
<keyword evidence="4" id="KW-0227">DNA damage</keyword>
<dbReference type="Gene3D" id="3.30.870.10">
    <property type="entry name" value="Endonuclease Chain A"/>
    <property type="match status" value="2"/>
</dbReference>
<proteinExistence type="inferred from homology"/>
<dbReference type="GO" id="GO:0004527">
    <property type="term" value="F:exonuclease activity"/>
    <property type="evidence" value="ECO:0007669"/>
    <property type="project" value="UniProtKB-KW"/>
</dbReference>
<evidence type="ECO:0000256" key="7">
    <source>
        <dbReference type="ARBA" id="ARBA00023204"/>
    </source>
</evidence>
<feature type="binding site" evidence="10">
    <location>
        <position position="176"/>
    </location>
    <ligand>
        <name>substrate</name>
    </ligand>
</feature>
<dbReference type="EMBL" id="KV440975">
    <property type="protein sequence ID" value="OAD76959.1"/>
    <property type="molecule type" value="Genomic_DNA"/>
</dbReference>
<evidence type="ECO:0000256" key="2">
    <source>
        <dbReference type="ARBA" id="ARBA00010205"/>
    </source>
</evidence>
<evidence type="ECO:0000256" key="6">
    <source>
        <dbReference type="ARBA" id="ARBA00022839"/>
    </source>
</evidence>
<comment type="similarity">
    <text evidence="2">Belongs to the tyrosyl-DNA phosphodiesterase family.</text>
</comment>
<keyword evidence="7" id="KW-0234">DNA repair</keyword>
<feature type="active site" description="Proton donor/acceptor" evidence="9">
    <location>
        <position position="407"/>
    </location>
</feature>
<gene>
    <name evidence="11" type="ORF">PHYBLDRAFT_180257</name>
</gene>
<keyword evidence="12" id="KW-1185">Reference proteome</keyword>
<feature type="active site" description="Nucleophile" evidence="9">
    <location>
        <position position="174"/>
    </location>
</feature>
<evidence type="ECO:0000256" key="4">
    <source>
        <dbReference type="ARBA" id="ARBA00022763"/>
    </source>
</evidence>
<evidence type="ECO:0000313" key="12">
    <source>
        <dbReference type="Proteomes" id="UP000077315"/>
    </source>
</evidence>
<dbReference type="CDD" id="cd09122">
    <property type="entry name" value="PLDc_Tdp1_1"/>
    <property type="match status" value="1"/>
</dbReference>
<evidence type="ECO:0000256" key="1">
    <source>
        <dbReference type="ARBA" id="ARBA00004123"/>
    </source>
</evidence>
<evidence type="ECO:0008006" key="13">
    <source>
        <dbReference type="Google" id="ProtNLM"/>
    </source>
</evidence>
<dbReference type="FunCoup" id="A0A167NZV0">
    <property type="interactions" value="594"/>
</dbReference>
<evidence type="ECO:0000256" key="10">
    <source>
        <dbReference type="PIRSR" id="PIRSR610347-2"/>
    </source>
</evidence>